<dbReference type="Proteomes" id="UP000010094">
    <property type="component" value="Chromosome VIII"/>
</dbReference>
<sequence length="369" mass="41410">MELLKEFLEEWRSAVGRVKDRVICEQIGIRDECSAVVSEKAGACPKEVSGEVDKENDERFPCDGDFEGSVFDHESLIPGHIPIIKNRDEKDLSMQEERRDVVGPQAMSSCMDMSRENNSNCKELIAKEETNGVDLYSSESCKGVKLSKPSVIRDLAINPPKRRDVLEPSARDAKSEKEVGKVQLGVMSKDKDGKNLSKNVKLNEALIQLKKRYLDRVNESVCGKAEKGMRIEEMSKPGVAGSHKVGSPPFNANGQESEAMKRFDGSNLYKQAIDHQLLKSAGRVPQDVYKPKTKIPRVDEDDIILDPDFIVPDFAKDPAINFKVKMQDHRALEKYFSNGHEIDVERLFPHVRNVSNNSPNKWPSKRSGG</sequence>
<keyword evidence="2" id="KW-1185">Reference proteome</keyword>
<dbReference type="EMBL" id="CP003525">
    <property type="protein sequence ID" value="AFN83516.1"/>
    <property type="molecule type" value="Genomic_DNA"/>
</dbReference>
<dbReference type="RefSeq" id="XP_009265013.1">
    <property type="nucleotide sequence ID" value="XM_009266738.1"/>
</dbReference>
<organism evidence="1 2">
    <name type="scientific">Encephalitozoon romaleae (strain SJ-2008)</name>
    <name type="common">Microsporidian parasite</name>
    <dbReference type="NCBI Taxonomy" id="1178016"/>
    <lineage>
        <taxon>Eukaryota</taxon>
        <taxon>Fungi</taxon>
        <taxon>Fungi incertae sedis</taxon>
        <taxon>Microsporidia</taxon>
        <taxon>Unikaryonidae</taxon>
        <taxon>Encephalitozoon</taxon>
    </lineage>
</organism>
<dbReference type="AlphaFoldDB" id="I6ZUV5"/>
<dbReference type="GeneID" id="20521835"/>
<dbReference type="HOGENOM" id="CLU_750117_0_0_1"/>
<accession>I6ZUV5</accession>
<gene>
    <name evidence="1" type="ordered locus">EROM_081010</name>
</gene>
<name>I6ZUV5_ENCRO</name>
<proteinExistence type="predicted"/>
<dbReference type="OrthoDB" id="2193638at2759"/>
<evidence type="ECO:0000313" key="1">
    <source>
        <dbReference type="EMBL" id="AFN83516.1"/>
    </source>
</evidence>
<dbReference type="VEuPathDB" id="MicrosporidiaDB:EROM_081010"/>
<dbReference type="KEGG" id="ero:EROM_081010"/>
<reference evidence="1 2" key="1">
    <citation type="journal article" date="2012" name="Proc. Natl. Acad. Sci. U.S.A.">
        <title>Gain and loss of multiple functionally related, horizontally transferred genes in the reduced genomes of two microsporidian parasites.</title>
        <authorList>
            <person name="Pombert J.-F."/>
            <person name="Selman M."/>
            <person name="Burki F."/>
            <person name="Bardell F.T."/>
            <person name="Farinelli L."/>
            <person name="Solter L.F."/>
            <person name="Whitman D.W."/>
            <person name="Weiss L.M."/>
            <person name="Corradi N."/>
            <person name="Keeling P.J."/>
        </authorList>
    </citation>
    <scope>NUCLEOTIDE SEQUENCE [LARGE SCALE GENOMIC DNA]</scope>
    <source>
        <strain evidence="1 2">SJ-2008</strain>
    </source>
</reference>
<evidence type="ECO:0008006" key="3">
    <source>
        <dbReference type="Google" id="ProtNLM"/>
    </source>
</evidence>
<evidence type="ECO:0000313" key="2">
    <source>
        <dbReference type="Proteomes" id="UP000010094"/>
    </source>
</evidence>
<protein>
    <recommendedName>
        <fullName evidence="3">Inner centromere protein ARK-binding domain-containing protein</fullName>
    </recommendedName>
</protein>